<name>A0AAN6NU49_9PEZI</name>
<feature type="region of interest" description="Disordered" evidence="1">
    <location>
        <begin position="132"/>
        <end position="196"/>
    </location>
</feature>
<keyword evidence="2" id="KW-1133">Transmembrane helix</keyword>
<reference evidence="3" key="1">
    <citation type="journal article" date="2023" name="Mol. Phylogenet. Evol.">
        <title>Genome-scale phylogeny and comparative genomics of the fungal order Sordariales.</title>
        <authorList>
            <person name="Hensen N."/>
            <person name="Bonometti L."/>
            <person name="Westerberg I."/>
            <person name="Brannstrom I.O."/>
            <person name="Guillou S."/>
            <person name="Cros-Aarteil S."/>
            <person name="Calhoun S."/>
            <person name="Haridas S."/>
            <person name="Kuo A."/>
            <person name="Mondo S."/>
            <person name="Pangilinan J."/>
            <person name="Riley R."/>
            <person name="LaButti K."/>
            <person name="Andreopoulos B."/>
            <person name="Lipzen A."/>
            <person name="Chen C."/>
            <person name="Yan M."/>
            <person name="Daum C."/>
            <person name="Ng V."/>
            <person name="Clum A."/>
            <person name="Steindorff A."/>
            <person name="Ohm R.A."/>
            <person name="Martin F."/>
            <person name="Silar P."/>
            <person name="Natvig D.O."/>
            <person name="Lalanne C."/>
            <person name="Gautier V."/>
            <person name="Ament-Velasquez S.L."/>
            <person name="Kruys A."/>
            <person name="Hutchinson M.I."/>
            <person name="Powell A.J."/>
            <person name="Barry K."/>
            <person name="Miller A.N."/>
            <person name="Grigoriev I.V."/>
            <person name="Debuchy R."/>
            <person name="Gladieux P."/>
            <person name="Hiltunen Thoren M."/>
            <person name="Johannesson H."/>
        </authorList>
    </citation>
    <scope>NUCLEOTIDE SEQUENCE</scope>
    <source>
        <strain evidence="3">CBS 626.80</strain>
    </source>
</reference>
<dbReference type="GO" id="GO:0070762">
    <property type="term" value="C:nuclear pore transmembrane ring"/>
    <property type="evidence" value="ECO:0007669"/>
    <property type="project" value="TreeGrafter"/>
</dbReference>
<feature type="compositionally biased region" description="Polar residues" evidence="1">
    <location>
        <begin position="143"/>
        <end position="156"/>
    </location>
</feature>
<dbReference type="InterPro" id="IPR012578">
    <property type="entry name" value="Nucl_pore_cmplx"/>
</dbReference>
<feature type="compositionally biased region" description="Polar residues" evidence="1">
    <location>
        <begin position="278"/>
        <end position="288"/>
    </location>
</feature>
<evidence type="ECO:0000313" key="3">
    <source>
        <dbReference type="EMBL" id="KAK3952119.1"/>
    </source>
</evidence>
<organism evidence="3 4">
    <name type="scientific">Pseudoneurospora amorphoporcata</name>
    <dbReference type="NCBI Taxonomy" id="241081"/>
    <lineage>
        <taxon>Eukaryota</taxon>
        <taxon>Fungi</taxon>
        <taxon>Dikarya</taxon>
        <taxon>Ascomycota</taxon>
        <taxon>Pezizomycotina</taxon>
        <taxon>Sordariomycetes</taxon>
        <taxon>Sordariomycetidae</taxon>
        <taxon>Sordariales</taxon>
        <taxon>Sordariaceae</taxon>
        <taxon>Pseudoneurospora</taxon>
    </lineage>
</organism>
<dbReference type="Proteomes" id="UP001303222">
    <property type="component" value="Unassembled WGS sequence"/>
</dbReference>
<dbReference type="EMBL" id="MU859131">
    <property type="protein sequence ID" value="KAK3952119.1"/>
    <property type="molecule type" value="Genomic_DNA"/>
</dbReference>
<evidence type="ECO:0000256" key="1">
    <source>
        <dbReference type="SAM" id="MobiDB-lite"/>
    </source>
</evidence>
<sequence length="288" mass="30311">MATTVTRNVLTPVKQTAPATVKASPGNWRHPRLAEITKRRSRTVFGERNVRQIAYNSLALFLIEGLRTVLHPYFRADFLTLSSKSSGSWIYAAILLVPLFNIVIALLPLFRPSDDLSDIPLTPSQRKLLGLPSIAKATPGGPSISTPPKYSRTPSMAGTPASMKTGGSAALPAANNGSPGRTLNGQPYSPSPVSPLLQKAMQGNRQSVMNVPSPLGASTMGNNPFASSVSSSAFGSSTGSSAFGGEGPATPTPTSGKRSNVSSVALTNKWLFEKGRRSPSSSVMQQSM</sequence>
<gene>
    <name evidence="3" type="ORF">QBC32DRAFT_213381</name>
</gene>
<proteinExistence type="predicted"/>
<dbReference type="GO" id="GO:0030474">
    <property type="term" value="P:spindle pole body duplication"/>
    <property type="evidence" value="ECO:0007669"/>
    <property type="project" value="TreeGrafter"/>
</dbReference>
<feature type="compositionally biased region" description="Polar residues" evidence="1">
    <location>
        <begin position="175"/>
        <end position="188"/>
    </location>
</feature>
<feature type="compositionally biased region" description="Low complexity" evidence="1">
    <location>
        <begin position="229"/>
        <end position="241"/>
    </location>
</feature>
<comment type="caution">
    <text evidence="3">The sequence shown here is derived from an EMBL/GenBank/DDBJ whole genome shotgun (WGS) entry which is preliminary data.</text>
</comment>
<evidence type="ECO:0000313" key="4">
    <source>
        <dbReference type="Proteomes" id="UP001303222"/>
    </source>
</evidence>
<accession>A0AAN6NU49</accession>
<evidence type="ECO:0000256" key="2">
    <source>
        <dbReference type="SAM" id="Phobius"/>
    </source>
</evidence>
<feature type="region of interest" description="Disordered" evidence="1">
    <location>
        <begin position="229"/>
        <end position="288"/>
    </location>
</feature>
<protein>
    <submittedName>
        <fullName evidence="3">Nuclear pore complex component-domain-containing protein</fullName>
    </submittedName>
</protein>
<reference evidence="3" key="2">
    <citation type="submission" date="2023-06" db="EMBL/GenBank/DDBJ databases">
        <authorList>
            <consortium name="Lawrence Berkeley National Laboratory"/>
            <person name="Mondo S.J."/>
            <person name="Hensen N."/>
            <person name="Bonometti L."/>
            <person name="Westerberg I."/>
            <person name="Brannstrom I.O."/>
            <person name="Guillou S."/>
            <person name="Cros-Aarteil S."/>
            <person name="Calhoun S."/>
            <person name="Haridas S."/>
            <person name="Kuo A."/>
            <person name="Pangilinan J."/>
            <person name="Riley R."/>
            <person name="Labutti K."/>
            <person name="Andreopoulos B."/>
            <person name="Lipzen A."/>
            <person name="Chen C."/>
            <person name="Yanf M."/>
            <person name="Daum C."/>
            <person name="Ng V."/>
            <person name="Clum A."/>
            <person name="Steindorff A."/>
            <person name="Ohm R."/>
            <person name="Martin F."/>
            <person name="Silar P."/>
            <person name="Natvig D."/>
            <person name="Lalanne C."/>
            <person name="Gautier V."/>
            <person name="Ament-Velasquez S.L."/>
            <person name="Kruys A."/>
            <person name="Hutchinson M.I."/>
            <person name="Powell A.J."/>
            <person name="Barry K."/>
            <person name="Miller A.N."/>
            <person name="Grigoriev I.V."/>
            <person name="Debuchy R."/>
            <person name="Gladieux P."/>
            <person name="Thoren M.H."/>
            <person name="Johannesson H."/>
        </authorList>
    </citation>
    <scope>NUCLEOTIDE SEQUENCE</scope>
    <source>
        <strain evidence="3">CBS 626.80</strain>
    </source>
</reference>
<keyword evidence="2" id="KW-0812">Transmembrane</keyword>
<dbReference type="PANTHER" id="PTHR28003:SF1">
    <property type="entry name" value="NUCLEOPORIN POM34"/>
    <property type="match status" value="1"/>
</dbReference>
<keyword evidence="2" id="KW-0472">Membrane</keyword>
<feature type="compositionally biased region" description="Polar residues" evidence="1">
    <location>
        <begin position="252"/>
        <end position="266"/>
    </location>
</feature>
<dbReference type="PANTHER" id="PTHR28003">
    <property type="entry name" value="NUCLEOPORIN POM34"/>
    <property type="match status" value="1"/>
</dbReference>
<dbReference type="AlphaFoldDB" id="A0AAN6NU49"/>
<dbReference type="Pfam" id="PF08058">
    <property type="entry name" value="NPCC"/>
    <property type="match status" value="1"/>
</dbReference>
<dbReference type="GO" id="GO:0005640">
    <property type="term" value="C:nuclear outer membrane"/>
    <property type="evidence" value="ECO:0007669"/>
    <property type="project" value="TreeGrafter"/>
</dbReference>
<dbReference type="GO" id="GO:0006606">
    <property type="term" value="P:protein import into nucleus"/>
    <property type="evidence" value="ECO:0007669"/>
    <property type="project" value="TreeGrafter"/>
</dbReference>
<keyword evidence="4" id="KW-1185">Reference proteome</keyword>
<feature type="transmembrane region" description="Helical" evidence="2">
    <location>
        <begin position="90"/>
        <end position="110"/>
    </location>
</feature>